<dbReference type="EMBL" id="UOFQ01000194">
    <property type="protein sequence ID" value="VAW90470.1"/>
    <property type="molecule type" value="Genomic_DNA"/>
</dbReference>
<dbReference type="InterPro" id="IPR009777">
    <property type="entry name" value="ZapD"/>
</dbReference>
<name>A0A3B0ZMQ8_9ZZZZ</name>
<gene>
    <name evidence="5" type="ORF">MNBD_GAMMA17-690</name>
</gene>
<dbReference type="Gene3D" id="1.10.3900.10">
    <property type="entry name" value="YacF-like"/>
    <property type="match status" value="1"/>
</dbReference>
<dbReference type="GO" id="GO:0032153">
    <property type="term" value="C:cell division site"/>
    <property type="evidence" value="ECO:0007669"/>
    <property type="project" value="TreeGrafter"/>
</dbReference>
<sequence>MRQTTYEQPLNERIRLFLRLDFLFQQVDHTLPRDTAWDSRATLASLLDILNIFSRADLKTEVIMELERISAGLARLEQTPGVDHKMLTSLLDEIDRLVDRLHGSQGQIGHQLRQNEFLSSIKQRSSISGGTCDFDLPSYHYWLERSIEKRQEDLQLWISSFSDIRAAISLILKLIRDSATSTSETAESGFFQRTLETSAPFQLIRVTMPENLPCFAEISGGKHRFTVRFMSTNFQDRPTQSSQDIAFILTTCAI</sequence>
<evidence type="ECO:0000256" key="2">
    <source>
        <dbReference type="ARBA" id="ARBA00022618"/>
    </source>
</evidence>
<reference evidence="5" key="1">
    <citation type="submission" date="2018-06" db="EMBL/GenBank/DDBJ databases">
        <authorList>
            <person name="Zhirakovskaya E."/>
        </authorList>
    </citation>
    <scope>NUCLEOTIDE SEQUENCE</scope>
</reference>
<dbReference type="GO" id="GO:0043093">
    <property type="term" value="P:FtsZ-dependent cytokinesis"/>
    <property type="evidence" value="ECO:0007669"/>
    <property type="project" value="TreeGrafter"/>
</dbReference>
<dbReference type="Gene3D" id="2.60.440.10">
    <property type="entry name" value="YacF-like domains"/>
    <property type="match status" value="1"/>
</dbReference>
<evidence type="ECO:0000256" key="3">
    <source>
        <dbReference type="ARBA" id="ARBA00023210"/>
    </source>
</evidence>
<dbReference type="GO" id="GO:0000917">
    <property type="term" value="P:division septum assembly"/>
    <property type="evidence" value="ECO:0007669"/>
    <property type="project" value="UniProtKB-KW"/>
</dbReference>
<dbReference type="HAMAP" id="MF_01092">
    <property type="entry name" value="ZapD"/>
    <property type="match status" value="1"/>
</dbReference>
<keyword evidence="1" id="KW-0963">Cytoplasm</keyword>
<dbReference type="Pfam" id="PF07072">
    <property type="entry name" value="ZapD"/>
    <property type="match status" value="1"/>
</dbReference>
<dbReference type="AlphaFoldDB" id="A0A3B0ZMQ8"/>
<dbReference type="NCBIfam" id="NF003656">
    <property type="entry name" value="PRK05287.1-4"/>
    <property type="match status" value="1"/>
</dbReference>
<keyword evidence="2 5" id="KW-0132">Cell division</keyword>
<dbReference type="InterPro" id="IPR036268">
    <property type="entry name" value="ZapD_sf"/>
</dbReference>
<keyword evidence="3" id="KW-0717">Septation</keyword>
<evidence type="ECO:0000256" key="4">
    <source>
        <dbReference type="ARBA" id="ARBA00023306"/>
    </source>
</evidence>
<evidence type="ECO:0000313" key="5">
    <source>
        <dbReference type="EMBL" id="VAW90470.1"/>
    </source>
</evidence>
<organism evidence="5">
    <name type="scientific">hydrothermal vent metagenome</name>
    <dbReference type="NCBI Taxonomy" id="652676"/>
    <lineage>
        <taxon>unclassified sequences</taxon>
        <taxon>metagenomes</taxon>
        <taxon>ecological metagenomes</taxon>
    </lineage>
</organism>
<keyword evidence="4" id="KW-0131">Cell cycle</keyword>
<proteinExistence type="inferred from homology"/>
<protein>
    <submittedName>
        <fullName evidence="5">Cell division protein ZapD</fullName>
    </submittedName>
</protein>
<dbReference type="PANTHER" id="PTHR39455">
    <property type="entry name" value="CELL DIVISION PROTEIN ZAPD"/>
    <property type="match status" value="1"/>
</dbReference>
<dbReference type="SUPFAM" id="SSF160950">
    <property type="entry name" value="YacF-like"/>
    <property type="match status" value="1"/>
</dbReference>
<evidence type="ECO:0000256" key="1">
    <source>
        <dbReference type="ARBA" id="ARBA00022490"/>
    </source>
</evidence>
<dbReference type="InterPro" id="IPR027462">
    <property type="entry name" value="ZapD_C"/>
</dbReference>
<accession>A0A3B0ZMQ8</accession>
<dbReference type="PANTHER" id="PTHR39455:SF1">
    <property type="entry name" value="CELL DIVISION PROTEIN ZAPD"/>
    <property type="match status" value="1"/>
</dbReference>